<gene>
    <name evidence="2" type="ORF">PsYK624_151000</name>
</gene>
<protein>
    <submittedName>
        <fullName evidence="2">Uncharacterized protein</fullName>
    </submittedName>
</protein>
<comment type="caution">
    <text evidence="2">The sequence shown here is derived from an EMBL/GenBank/DDBJ whole genome shotgun (WGS) entry which is preliminary data.</text>
</comment>
<keyword evidence="3" id="KW-1185">Reference proteome</keyword>
<accession>A0A9P3LKQ8</accession>
<sequence>MAYEYHLPNELWSMVFAHTGGTQYKPIFIKISMTCRLFRALLLPEIFSDFEVLIEYDYDPKVRHSTCPWRTHTYRQLFDFISANAPIAKFVHTLRLYVQMESLDTWEMQKPHWDPDLFLAIANALPHLAHLHLHNALFGDARAVSRALTHHRPLQLTSLHIALTNSFSRSAVPVRLFAGLLQAVARADTLDLVNLAALEPRGGSTLRIPWPEHLACTALKVAEEAYSSAIVQGIDAWPAFDSLTSLEVQDDWRYCDFNALGPVLEEIGPNLEHLGLGMNLLPGELGRAVHDWHTYVFSRCKKLRSLAFFLWIYPSSALDPNAEDHQEFLREENTWGPAKRVLEYMLQSAGLPTSDDEEPAEDSQADSTDAEDGSADESAWEDASDASGGYDLYKGPYEFTPGTLHTLALRLVAHCDIFACPCRLGDMRADWGAQRVLFDGVDDALARCAAIPGVRTLQLGLTPNSNAAWLVRDWRNVARKLLPPFFPKTAATGMLEVQEFARWPCRGGAAIDNYTWNDGDEDFQF</sequence>
<evidence type="ECO:0000313" key="2">
    <source>
        <dbReference type="EMBL" id="GJE98863.1"/>
    </source>
</evidence>
<name>A0A9P3LKQ8_9APHY</name>
<organism evidence="2 3">
    <name type="scientific">Phanerochaete sordida</name>
    <dbReference type="NCBI Taxonomy" id="48140"/>
    <lineage>
        <taxon>Eukaryota</taxon>
        <taxon>Fungi</taxon>
        <taxon>Dikarya</taxon>
        <taxon>Basidiomycota</taxon>
        <taxon>Agaricomycotina</taxon>
        <taxon>Agaricomycetes</taxon>
        <taxon>Polyporales</taxon>
        <taxon>Phanerochaetaceae</taxon>
        <taxon>Phanerochaete</taxon>
    </lineage>
</organism>
<dbReference type="OrthoDB" id="10546236at2759"/>
<dbReference type="Proteomes" id="UP000703269">
    <property type="component" value="Unassembled WGS sequence"/>
</dbReference>
<feature type="region of interest" description="Disordered" evidence="1">
    <location>
        <begin position="351"/>
        <end position="383"/>
    </location>
</feature>
<evidence type="ECO:0000313" key="3">
    <source>
        <dbReference type="Proteomes" id="UP000703269"/>
    </source>
</evidence>
<feature type="compositionally biased region" description="Acidic residues" evidence="1">
    <location>
        <begin position="354"/>
        <end position="383"/>
    </location>
</feature>
<evidence type="ECO:0000256" key="1">
    <source>
        <dbReference type="SAM" id="MobiDB-lite"/>
    </source>
</evidence>
<dbReference type="EMBL" id="BPQB01000096">
    <property type="protein sequence ID" value="GJE98863.1"/>
    <property type="molecule type" value="Genomic_DNA"/>
</dbReference>
<reference evidence="2 3" key="1">
    <citation type="submission" date="2021-08" db="EMBL/GenBank/DDBJ databases">
        <title>Draft Genome Sequence of Phanerochaete sordida strain YK-624.</title>
        <authorList>
            <person name="Mori T."/>
            <person name="Dohra H."/>
            <person name="Suzuki T."/>
            <person name="Kawagishi H."/>
            <person name="Hirai H."/>
        </authorList>
    </citation>
    <scope>NUCLEOTIDE SEQUENCE [LARGE SCALE GENOMIC DNA]</scope>
    <source>
        <strain evidence="2 3">YK-624</strain>
    </source>
</reference>
<dbReference type="AlphaFoldDB" id="A0A9P3LKQ8"/>
<proteinExistence type="predicted"/>